<keyword evidence="4" id="KW-1185">Reference proteome</keyword>
<evidence type="ECO:0000313" key="4">
    <source>
        <dbReference type="Proteomes" id="UP000178953"/>
    </source>
</evidence>
<dbReference type="AlphaFoldDB" id="A0A1E8PYB5"/>
<feature type="chain" id="PRO_5030026968" description="Alanine and proline-rich secreted protein Apa" evidence="2">
    <location>
        <begin position="31"/>
        <end position="86"/>
    </location>
</feature>
<evidence type="ECO:0000313" key="3">
    <source>
        <dbReference type="EMBL" id="OFJ50684.1"/>
    </source>
</evidence>
<feature type="signal peptide" evidence="2">
    <location>
        <begin position="1"/>
        <end position="30"/>
    </location>
</feature>
<dbReference type="EMBL" id="MCHX01000102">
    <property type="protein sequence ID" value="OFJ50684.1"/>
    <property type="molecule type" value="Genomic_DNA"/>
</dbReference>
<feature type="compositionally biased region" description="Low complexity" evidence="1">
    <location>
        <begin position="44"/>
        <end position="74"/>
    </location>
</feature>
<dbReference type="RefSeq" id="WP_070356100.1">
    <property type="nucleotide sequence ID" value="NZ_CP043474.1"/>
</dbReference>
<organism evidence="3 4">
    <name type="scientific">Mycolicibacterium grossiae</name>
    <dbReference type="NCBI Taxonomy" id="1552759"/>
    <lineage>
        <taxon>Bacteria</taxon>
        <taxon>Bacillati</taxon>
        <taxon>Actinomycetota</taxon>
        <taxon>Actinomycetes</taxon>
        <taxon>Mycobacteriales</taxon>
        <taxon>Mycobacteriaceae</taxon>
        <taxon>Mycolicibacterium</taxon>
    </lineage>
</organism>
<protein>
    <recommendedName>
        <fullName evidence="5">Alanine and proline-rich secreted protein Apa</fullName>
    </recommendedName>
</protein>
<dbReference type="Proteomes" id="UP000178953">
    <property type="component" value="Unassembled WGS sequence"/>
</dbReference>
<accession>A0A1E8PYB5</accession>
<proteinExistence type="predicted"/>
<evidence type="ECO:0000256" key="2">
    <source>
        <dbReference type="SAM" id="SignalP"/>
    </source>
</evidence>
<reference evidence="3 4" key="1">
    <citation type="submission" date="2016-09" db="EMBL/GenBank/DDBJ databases">
        <title>genome sequence of Mycobacterium sp. 739 SCH.</title>
        <authorList>
            <person name="Greninger A.L."/>
            <person name="Qin X."/>
            <person name="Jerome K."/>
            <person name="Vora S."/>
            <person name="Quinn K."/>
        </authorList>
    </citation>
    <scope>NUCLEOTIDE SEQUENCE [LARGE SCALE GENOMIC DNA]</scope>
    <source>
        <strain evidence="3 4">SCH</strain>
    </source>
</reference>
<evidence type="ECO:0008006" key="5">
    <source>
        <dbReference type="Google" id="ProtNLM"/>
    </source>
</evidence>
<evidence type="ECO:0000256" key="1">
    <source>
        <dbReference type="SAM" id="MobiDB-lite"/>
    </source>
</evidence>
<keyword evidence="2" id="KW-0732">Signal</keyword>
<name>A0A1E8PYB5_9MYCO</name>
<comment type="caution">
    <text evidence="3">The sequence shown here is derived from an EMBL/GenBank/DDBJ whole genome shotgun (WGS) entry which is preliminary data.</text>
</comment>
<gene>
    <name evidence="3" type="ORF">BEL07_26865</name>
</gene>
<feature type="region of interest" description="Disordered" evidence="1">
    <location>
        <begin position="29"/>
        <end position="86"/>
    </location>
</feature>
<sequence length="86" mass="8142">MKTTKVKLLAATAGAGAVLAMGGVTMATSAAEPADPAPPGPVVTSEATTGETSTESAAPTTPTTSSAAPEITGPAPLPPEEEGLPG</sequence>